<feature type="compositionally biased region" description="Low complexity" evidence="1">
    <location>
        <begin position="501"/>
        <end position="526"/>
    </location>
</feature>
<feature type="compositionally biased region" description="Low complexity" evidence="1">
    <location>
        <begin position="549"/>
        <end position="565"/>
    </location>
</feature>
<feature type="compositionally biased region" description="Low complexity" evidence="1">
    <location>
        <begin position="343"/>
        <end position="358"/>
    </location>
</feature>
<feature type="compositionally biased region" description="Low complexity" evidence="1">
    <location>
        <begin position="702"/>
        <end position="719"/>
    </location>
</feature>
<dbReference type="VEuPathDB" id="FungiDB:CLCR_09602"/>
<evidence type="ECO:0000256" key="1">
    <source>
        <dbReference type="SAM" id="MobiDB-lite"/>
    </source>
</evidence>
<feature type="region of interest" description="Disordered" evidence="1">
    <location>
        <begin position="68"/>
        <end position="177"/>
    </location>
</feature>
<feature type="compositionally biased region" description="Low complexity" evidence="1">
    <location>
        <begin position="649"/>
        <end position="675"/>
    </location>
</feature>
<feature type="compositionally biased region" description="Polar residues" evidence="1">
    <location>
        <begin position="388"/>
        <end position="397"/>
    </location>
</feature>
<keyword evidence="3" id="KW-1185">Reference proteome</keyword>
<organism evidence="2 3">
    <name type="scientific">Cladophialophora carrionii</name>
    <dbReference type="NCBI Taxonomy" id="86049"/>
    <lineage>
        <taxon>Eukaryota</taxon>
        <taxon>Fungi</taxon>
        <taxon>Dikarya</taxon>
        <taxon>Ascomycota</taxon>
        <taxon>Pezizomycotina</taxon>
        <taxon>Eurotiomycetes</taxon>
        <taxon>Chaetothyriomycetidae</taxon>
        <taxon>Chaetothyriales</taxon>
        <taxon>Herpotrichiellaceae</taxon>
        <taxon>Cladophialophora</taxon>
    </lineage>
</organism>
<feature type="region of interest" description="Disordered" evidence="1">
    <location>
        <begin position="1"/>
        <end position="44"/>
    </location>
</feature>
<feature type="region of interest" description="Disordered" evidence="1">
    <location>
        <begin position="226"/>
        <end position="252"/>
    </location>
</feature>
<feature type="compositionally biased region" description="Basic residues" evidence="1">
    <location>
        <begin position="789"/>
        <end position="807"/>
    </location>
</feature>
<evidence type="ECO:0000313" key="3">
    <source>
        <dbReference type="Proteomes" id="UP000094526"/>
    </source>
</evidence>
<feature type="compositionally biased region" description="Basic and acidic residues" evidence="1">
    <location>
        <begin position="1"/>
        <end position="11"/>
    </location>
</feature>
<feature type="compositionally biased region" description="Low complexity" evidence="1">
    <location>
        <begin position="481"/>
        <end position="491"/>
    </location>
</feature>
<reference evidence="3" key="1">
    <citation type="submission" date="2015-07" db="EMBL/GenBank/DDBJ databases">
        <authorList>
            <person name="Teixeira M.M."/>
            <person name="Souza R.C."/>
            <person name="Almeida L.G."/>
            <person name="Vicente V.A."/>
            <person name="de Hoog S."/>
            <person name="Bocca A.L."/>
            <person name="de Almeida S.R."/>
            <person name="Vasconcelos A.T."/>
            <person name="Felipe M.S."/>
        </authorList>
    </citation>
    <scope>NUCLEOTIDE SEQUENCE [LARGE SCALE GENOMIC DNA]</scope>
    <source>
        <strain evidence="3">KSF</strain>
    </source>
</reference>
<evidence type="ECO:0000313" key="2">
    <source>
        <dbReference type="EMBL" id="OCT53395.1"/>
    </source>
</evidence>
<feature type="region of interest" description="Disordered" evidence="1">
    <location>
        <begin position="481"/>
        <end position="603"/>
    </location>
</feature>
<dbReference type="Proteomes" id="UP000094526">
    <property type="component" value="Unassembled WGS sequence"/>
</dbReference>
<dbReference type="OrthoDB" id="4161833at2759"/>
<feature type="compositionally biased region" description="Basic and acidic residues" evidence="1">
    <location>
        <begin position="292"/>
        <end position="301"/>
    </location>
</feature>
<feature type="compositionally biased region" description="Polar residues" evidence="1">
    <location>
        <begin position="318"/>
        <end position="339"/>
    </location>
</feature>
<feature type="compositionally biased region" description="Polar residues" evidence="1">
    <location>
        <begin position="12"/>
        <end position="40"/>
    </location>
</feature>
<dbReference type="VEuPathDB" id="FungiDB:G647_00364"/>
<dbReference type="EMBL" id="LGRB01000008">
    <property type="protein sequence ID" value="OCT53395.1"/>
    <property type="molecule type" value="Genomic_DNA"/>
</dbReference>
<feature type="region of interest" description="Disordered" evidence="1">
    <location>
        <begin position="619"/>
        <end position="719"/>
    </location>
</feature>
<comment type="caution">
    <text evidence="2">The sequence shown here is derived from an EMBL/GenBank/DDBJ whole genome shotgun (WGS) entry which is preliminary data.</text>
</comment>
<feature type="region of interest" description="Disordered" evidence="1">
    <location>
        <begin position="423"/>
        <end position="451"/>
    </location>
</feature>
<sequence length="859" mass="94235">MASPRTPDHRSQLSWTSSEPTSPQTSWLLSASGRKSQADTPRSRFSLASTVLSGTETLIRRPTVEVTGPTVRLPGNLKRKTSLSPWSLLQSTKGRSTSSPSRGSPVLAREQPKSRTGLRWWPANRSVLDSNKPRKKISPPVPPRPDALQTRAFLESKPEVRQGTTSGGTKTDGASGHRLVSSLRAGYPISFGQSLAELDPDKAGGNFSRVHQDGWDKVILEQRMEDPFSNTLRETDEERSVYSQDNGEEEAKKTLTSRLTSVIHDNGFLAGEMTPFEPETEIVRDASLDARRRSDRHERYVETGQLETEMAPRWPFDGSTSPSESESAKLTSTLPSSPVQHWLSSVRSPSAVHSSSLAVRDDEDQANVRNRPGPNPQQRGDIKGLRPTSEQTSTSHVAPQRRSKWSIQHKAVPISMALCEPEIPSLTPRPLNLHPPRRPREPTRSTANIPVEGTSLSYDSLAQVPPWSQQLQTISLIPVSIDSSSSSSSWSTVLRTDGQDSSSNNNDRSNTNSSSGGSSGSSSNISVPQKPVPNTSHLPTNRPSDKNKPLPLLPDEPTTTPGGPEQEQELEEEPEPEPEPRTEPGTEPELEPEHKLIRSQGNRDSLTDTIDQILDLYQSQSHSHSHNHHITNDKHGQHHQSTTTMRPGSSFSSFSSSSTTSTSTSISTSTLTLTLHPSPLEPSRRTPCTPDTDVTFPNVSGTKSSATPTPSCTPTRTPTPTQILAATLTATSPSKPITSSKAGASVACAPSRASRMQFEQSYPIFYDGLSYPELELKLESELDTGDGRKGRRMHRDQYRNQRRRQSRRQYQDMHQAVDLDLDLALNSSSSIGQDRSRCMWSSSGRAVVTFVDDVGGTWI</sequence>
<feature type="compositionally biased region" description="Polar residues" evidence="1">
    <location>
        <begin position="532"/>
        <end position="542"/>
    </location>
</feature>
<accession>A0A1C1CY16</accession>
<feature type="compositionally biased region" description="Low complexity" evidence="1">
    <location>
        <begin position="91"/>
        <end position="105"/>
    </location>
</feature>
<name>A0A1C1CY16_9EURO</name>
<dbReference type="AlphaFoldDB" id="A0A1C1CY16"/>
<feature type="region of interest" description="Disordered" evidence="1">
    <location>
        <begin position="292"/>
        <end position="406"/>
    </location>
</feature>
<gene>
    <name evidence="2" type="ORF">CLCR_09602</name>
</gene>
<proteinExistence type="predicted"/>
<feature type="compositionally biased region" description="Acidic residues" evidence="1">
    <location>
        <begin position="566"/>
        <end position="577"/>
    </location>
</feature>
<feature type="region of interest" description="Disordered" evidence="1">
    <location>
        <begin position="782"/>
        <end position="810"/>
    </location>
</feature>
<protein>
    <submittedName>
        <fullName evidence="2">Uncharacterized protein</fullName>
    </submittedName>
</protein>